<protein>
    <recommendedName>
        <fullName evidence="4">Lipoprotein</fullName>
    </recommendedName>
</protein>
<dbReference type="EMBL" id="FNCQ01000019">
    <property type="protein sequence ID" value="SDH20082.1"/>
    <property type="molecule type" value="Genomic_DNA"/>
</dbReference>
<evidence type="ECO:0000313" key="3">
    <source>
        <dbReference type="Proteomes" id="UP000198779"/>
    </source>
</evidence>
<evidence type="ECO:0000313" key="2">
    <source>
        <dbReference type="EMBL" id="SDH20082.1"/>
    </source>
</evidence>
<name>A0A1G8AGJ4_9BACT</name>
<dbReference type="AlphaFoldDB" id="A0A1G8AGJ4"/>
<feature type="coiled-coil region" evidence="1">
    <location>
        <begin position="43"/>
        <end position="91"/>
    </location>
</feature>
<dbReference type="STRING" id="645274.SAMN04487901_11951"/>
<accession>A0A1G8AGJ4</accession>
<gene>
    <name evidence="2" type="ORF">SAMN04487901_11951</name>
</gene>
<sequence length="123" mass="13994">MKRYFIIIPVIIATLFTTACGNSRRDEIEARKAALKHKQDSSLQAAQQELAVVDSTLEAVKAEYEQKKKEVEAHKAALQATEEELTALTLLRMHRDSLQVQWNALGAKIKYIRMKSQDSHNDQ</sequence>
<evidence type="ECO:0000256" key="1">
    <source>
        <dbReference type="SAM" id="Coils"/>
    </source>
</evidence>
<dbReference type="SUPFAM" id="SSF56954">
    <property type="entry name" value="Outer membrane efflux proteins (OEP)"/>
    <property type="match status" value="1"/>
</dbReference>
<keyword evidence="3" id="KW-1185">Reference proteome</keyword>
<dbReference type="RefSeq" id="WP_091818963.1">
    <property type="nucleotide sequence ID" value="NZ_CP091792.1"/>
</dbReference>
<reference evidence="3" key="1">
    <citation type="submission" date="2016-10" db="EMBL/GenBank/DDBJ databases">
        <authorList>
            <person name="Varghese N."/>
            <person name="Submissions S."/>
        </authorList>
    </citation>
    <scope>NUCLEOTIDE SEQUENCE [LARGE SCALE GENOMIC DNA]</scope>
    <source>
        <strain evidence="3">BP1-148</strain>
    </source>
</reference>
<dbReference type="PROSITE" id="PS51257">
    <property type="entry name" value="PROKAR_LIPOPROTEIN"/>
    <property type="match status" value="1"/>
</dbReference>
<keyword evidence="1" id="KW-0175">Coiled coil</keyword>
<proteinExistence type="predicted"/>
<dbReference type="Proteomes" id="UP000198779">
    <property type="component" value="Unassembled WGS sequence"/>
</dbReference>
<organism evidence="2 3">
    <name type="scientific">Prevotella communis</name>
    <dbReference type="NCBI Taxonomy" id="2913614"/>
    <lineage>
        <taxon>Bacteria</taxon>
        <taxon>Pseudomonadati</taxon>
        <taxon>Bacteroidota</taxon>
        <taxon>Bacteroidia</taxon>
        <taxon>Bacteroidales</taxon>
        <taxon>Prevotellaceae</taxon>
        <taxon>Prevotella</taxon>
    </lineage>
</organism>
<evidence type="ECO:0008006" key="4">
    <source>
        <dbReference type="Google" id="ProtNLM"/>
    </source>
</evidence>